<gene>
    <name evidence="2" type="ORF">Gohar_019783</name>
</gene>
<protein>
    <submittedName>
        <fullName evidence="2">Uncharacterized protein</fullName>
    </submittedName>
</protein>
<evidence type="ECO:0000313" key="2">
    <source>
        <dbReference type="EMBL" id="MBA0820308.1"/>
    </source>
</evidence>
<keyword evidence="3" id="KW-1185">Reference proteome</keyword>
<accession>A0A7J9IEK5</accession>
<evidence type="ECO:0000256" key="1">
    <source>
        <dbReference type="SAM" id="Coils"/>
    </source>
</evidence>
<dbReference type="EMBL" id="JABFAD010334132">
    <property type="protein sequence ID" value="MBA0820308.1"/>
    <property type="molecule type" value="Genomic_DNA"/>
</dbReference>
<keyword evidence="1" id="KW-0175">Coiled coil</keyword>
<organism evidence="2 3">
    <name type="scientific">Gossypium harknessii</name>
    <dbReference type="NCBI Taxonomy" id="34285"/>
    <lineage>
        <taxon>Eukaryota</taxon>
        <taxon>Viridiplantae</taxon>
        <taxon>Streptophyta</taxon>
        <taxon>Embryophyta</taxon>
        <taxon>Tracheophyta</taxon>
        <taxon>Spermatophyta</taxon>
        <taxon>Magnoliopsida</taxon>
        <taxon>eudicotyledons</taxon>
        <taxon>Gunneridae</taxon>
        <taxon>Pentapetalae</taxon>
        <taxon>rosids</taxon>
        <taxon>malvids</taxon>
        <taxon>Malvales</taxon>
        <taxon>Malvaceae</taxon>
        <taxon>Malvoideae</taxon>
        <taxon>Gossypium</taxon>
    </lineage>
</organism>
<name>A0A7J9IEK5_9ROSI</name>
<sequence>MEGSMDDSKHSTHRVRWSFVGSINWHIESRQLFIFDGSEPIRDPFSTIFPQKRISSGALKRSKIFVSAQFKGNRKVPDEAAELAEKICNLEMHLRRRDEEGRDEKLRVKLERCQREIFDLFAQIQRLEADLSLRANELQKAREQERT</sequence>
<comment type="caution">
    <text evidence="2">The sequence shown here is derived from an EMBL/GenBank/DDBJ whole genome shotgun (WGS) entry which is preliminary data.</text>
</comment>
<feature type="coiled-coil region" evidence="1">
    <location>
        <begin position="110"/>
        <end position="144"/>
    </location>
</feature>
<evidence type="ECO:0000313" key="3">
    <source>
        <dbReference type="Proteomes" id="UP000593560"/>
    </source>
</evidence>
<dbReference type="Proteomes" id="UP000593560">
    <property type="component" value="Unassembled WGS sequence"/>
</dbReference>
<proteinExistence type="predicted"/>
<dbReference type="AlphaFoldDB" id="A0A7J9IEK5"/>
<dbReference type="OrthoDB" id="10545001at2759"/>
<reference evidence="2 3" key="1">
    <citation type="journal article" date="2019" name="Genome Biol. Evol.">
        <title>Insights into the evolution of the New World diploid cottons (Gossypium, subgenus Houzingenia) based on genome sequencing.</title>
        <authorList>
            <person name="Grover C.E."/>
            <person name="Arick M.A. 2nd"/>
            <person name="Thrash A."/>
            <person name="Conover J.L."/>
            <person name="Sanders W.S."/>
            <person name="Peterson D.G."/>
            <person name="Frelichowski J.E."/>
            <person name="Scheffler J.A."/>
            <person name="Scheffler B.E."/>
            <person name="Wendel J.F."/>
        </authorList>
    </citation>
    <scope>NUCLEOTIDE SEQUENCE [LARGE SCALE GENOMIC DNA]</scope>
    <source>
        <strain evidence="2">0</strain>
        <tissue evidence="2">Leaf</tissue>
    </source>
</reference>